<dbReference type="EMBL" id="BMLV01000001">
    <property type="protein sequence ID" value="GGP02032.1"/>
    <property type="molecule type" value="Genomic_DNA"/>
</dbReference>
<organism evidence="1 2">
    <name type="scientific">Cloacibacterium rupense</name>
    <dbReference type="NCBI Taxonomy" id="517423"/>
    <lineage>
        <taxon>Bacteria</taxon>
        <taxon>Pseudomonadati</taxon>
        <taxon>Bacteroidota</taxon>
        <taxon>Flavobacteriia</taxon>
        <taxon>Flavobacteriales</taxon>
        <taxon>Weeksellaceae</taxon>
    </lineage>
</organism>
<name>A0ABQ2NFG5_9FLAO</name>
<evidence type="ECO:0000313" key="1">
    <source>
        <dbReference type="EMBL" id="GGP02032.1"/>
    </source>
</evidence>
<keyword evidence="2" id="KW-1185">Reference proteome</keyword>
<sequence>MSFIKLIAIQLNTNNLNSSALYKKLNAKGAKSLLSNDFYLTTNSMKILIALFVYFTVNEQSE</sequence>
<evidence type="ECO:0000313" key="2">
    <source>
        <dbReference type="Proteomes" id="UP000620064"/>
    </source>
</evidence>
<reference evidence="2" key="1">
    <citation type="journal article" date="2019" name="Int. J. Syst. Evol. Microbiol.">
        <title>The Global Catalogue of Microorganisms (GCM) 10K type strain sequencing project: providing services to taxonomists for standard genome sequencing and annotation.</title>
        <authorList>
            <consortium name="The Broad Institute Genomics Platform"/>
            <consortium name="The Broad Institute Genome Sequencing Center for Infectious Disease"/>
            <person name="Wu L."/>
            <person name="Ma J."/>
        </authorList>
    </citation>
    <scope>NUCLEOTIDE SEQUENCE [LARGE SCALE GENOMIC DNA]</scope>
    <source>
        <strain evidence="2">CGMCC 1.7656</strain>
    </source>
</reference>
<gene>
    <name evidence="1" type="ORF">GCM10010992_04790</name>
</gene>
<dbReference type="Proteomes" id="UP000620064">
    <property type="component" value="Unassembled WGS sequence"/>
</dbReference>
<protein>
    <submittedName>
        <fullName evidence="1">Uncharacterized protein</fullName>
    </submittedName>
</protein>
<comment type="caution">
    <text evidence="1">The sequence shown here is derived from an EMBL/GenBank/DDBJ whole genome shotgun (WGS) entry which is preliminary data.</text>
</comment>
<accession>A0ABQ2NFG5</accession>
<proteinExistence type="predicted"/>